<sequence>MFAPPSSWHPHVYTAPPRRLTSFLIEDILRDSRLATADKSAPSKRCDFIDCKSLACSDLHCNQALCAANTKPPLGQSFFNPLRSPQSPLQAVQHTHHAPACDLHLHHHHHPHPLHYQHQSKEHPFHPCPTASSISGMQDQPARDADSSRSTCSPACASPSSSTSEPESQDRKRKSQEEESSSLKEESQGMKKKKARTTFTGRQIFELEKQFEQKKYLSSAERAEMASQLAVTETQVKIWFQNRRTKWKKQENISSAEVAEHKLNAEKSMVKSKNKKTAEPRLDSGPPTDQHRQDTIDTKGILGRLDSLASMAVSERMTLTHDLPEVLRFRRDLSAADPHGTSAFLQKQSTEDLGLDLRRMAAFHLALARPLSPTVKVESAEDLSLRDKSQKDSPVAGEWDNSIFPGCPKPESASNHVSVKVGEVLSCSIEKGFGVGTQNTQSRNLLIETSSGDIQDNKTPKPEDQRRRAELSPSPPLSSREFAKTPVFTDSATSPSPPTCLRIPTVYSMSRCRPAEDSKTFPSAGENVEMSPGRHSSSGEELDPADDSFPSSDVFEDPRQPAAEAQEDVEEFHTAHSPCSSDIEV</sequence>
<proteinExistence type="predicted"/>
<feature type="DNA-binding region" description="Homeobox" evidence="5">
    <location>
        <begin position="192"/>
        <end position="251"/>
    </location>
</feature>
<dbReference type="GO" id="GO:0005634">
    <property type="term" value="C:nucleus"/>
    <property type="evidence" value="ECO:0007669"/>
    <property type="project" value="UniProtKB-SubCell"/>
</dbReference>
<organism evidence="9 10">
    <name type="scientific">Plakobranchus ocellatus</name>
    <dbReference type="NCBI Taxonomy" id="259542"/>
    <lineage>
        <taxon>Eukaryota</taxon>
        <taxon>Metazoa</taxon>
        <taxon>Spiralia</taxon>
        <taxon>Lophotrochozoa</taxon>
        <taxon>Mollusca</taxon>
        <taxon>Gastropoda</taxon>
        <taxon>Heterobranchia</taxon>
        <taxon>Euthyneura</taxon>
        <taxon>Panpulmonata</taxon>
        <taxon>Sacoglossa</taxon>
        <taxon>Placobranchoidea</taxon>
        <taxon>Plakobranchidae</taxon>
        <taxon>Plakobranchus</taxon>
    </lineage>
</organism>
<evidence type="ECO:0000313" key="9">
    <source>
        <dbReference type="EMBL" id="GFN92145.1"/>
    </source>
</evidence>
<feature type="region of interest" description="Disordered" evidence="7">
    <location>
        <begin position="447"/>
        <end position="585"/>
    </location>
</feature>
<comment type="subcellular location">
    <subcellularLocation>
        <location evidence="1 5 6">Nucleus</location>
    </subcellularLocation>
</comment>
<evidence type="ECO:0000313" key="10">
    <source>
        <dbReference type="Proteomes" id="UP000735302"/>
    </source>
</evidence>
<dbReference type="Gene3D" id="1.10.10.60">
    <property type="entry name" value="Homeodomain-like"/>
    <property type="match status" value="1"/>
</dbReference>
<dbReference type="GO" id="GO:0000981">
    <property type="term" value="F:DNA-binding transcription factor activity, RNA polymerase II-specific"/>
    <property type="evidence" value="ECO:0007669"/>
    <property type="project" value="InterPro"/>
</dbReference>
<dbReference type="PROSITE" id="PS50071">
    <property type="entry name" value="HOMEOBOX_2"/>
    <property type="match status" value="1"/>
</dbReference>
<feature type="compositionally biased region" description="Basic residues" evidence="7">
    <location>
        <begin position="105"/>
        <end position="115"/>
    </location>
</feature>
<dbReference type="PANTHER" id="PTHR24340">
    <property type="entry name" value="HOMEOBOX PROTEIN NKX"/>
    <property type="match status" value="1"/>
</dbReference>
<dbReference type="GO" id="GO:0000978">
    <property type="term" value="F:RNA polymerase II cis-regulatory region sequence-specific DNA binding"/>
    <property type="evidence" value="ECO:0007669"/>
    <property type="project" value="TreeGrafter"/>
</dbReference>
<comment type="caution">
    <text evidence="9">The sequence shown here is derived from an EMBL/GenBank/DDBJ whole genome shotgun (WGS) entry which is preliminary data.</text>
</comment>
<dbReference type="Proteomes" id="UP000735302">
    <property type="component" value="Unassembled WGS sequence"/>
</dbReference>
<keyword evidence="2 5" id="KW-0238">DNA-binding</keyword>
<dbReference type="PRINTS" id="PR00024">
    <property type="entry name" value="HOMEOBOX"/>
</dbReference>
<evidence type="ECO:0000259" key="8">
    <source>
        <dbReference type="PROSITE" id="PS50071"/>
    </source>
</evidence>
<evidence type="ECO:0000256" key="1">
    <source>
        <dbReference type="ARBA" id="ARBA00004123"/>
    </source>
</evidence>
<dbReference type="Pfam" id="PF00046">
    <property type="entry name" value="Homeodomain"/>
    <property type="match status" value="1"/>
</dbReference>
<dbReference type="GO" id="GO:0030154">
    <property type="term" value="P:cell differentiation"/>
    <property type="evidence" value="ECO:0007669"/>
    <property type="project" value="TreeGrafter"/>
</dbReference>
<evidence type="ECO:0000256" key="3">
    <source>
        <dbReference type="ARBA" id="ARBA00023155"/>
    </source>
</evidence>
<evidence type="ECO:0000256" key="4">
    <source>
        <dbReference type="ARBA" id="ARBA00023242"/>
    </source>
</evidence>
<dbReference type="InterPro" id="IPR001356">
    <property type="entry name" value="HD"/>
</dbReference>
<feature type="compositionally biased region" description="Basic and acidic residues" evidence="7">
    <location>
        <begin position="455"/>
        <end position="470"/>
    </location>
</feature>
<dbReference type="PANTHER" id="PTHR24340:SF70">
    <property type="entry name" value="NK7.1, ISOFORM A"/>
    <property type="match status" value="1"/>
</dbReference>
<keyword evidence="10" id="KW-1185">Reference proteome</keyword>
<protein>
    <submittedName>
        <fullName evidence="9">Homeobox protein ceh-9</fullName>
    </submittedName>
</protein>
<feature type="region of interest" description="Disordered" evidence="7">
    <location>
        <begin position="376"/>
        <end position="401"/>
    </location>
</feature>
<dbReference type="InterPro" id="IPR009057">
    <property type="entry name" value="Homeodomain-like_sf"/>
</dbReference>
<feature type="region of interest" description="Disordered" evidence="7">
    <location>
        <begin position="264"/>
        <end position="295"/>
    </location>
</feature>
<dbReference type="SMART" id="SM00389">
    <property type="entry name" value="HOX"/>
    <property type="match status" value="1"/>
</dbReference>
<feature type="region of interest" description="Disordered" evidence="7">
    <location>
        <begin position="104"/>
        <end position="197"/>
    </location>
</feature>
<feature type="compositionally biased region" description="Basic and acidic residues" evidence="7">
    <location>
        <begin position="175"/>
        <end position="189"/>
    </location>
</feature>
<dbReference type="CDD" id="cd00086">
    <property type="entry name" value="homeodomain"/>
    <property type="match status" value="1"/>
</dbReference>
<reference evidence="9 10" key="1">
    <citation type="journal article" date="2021" name="Elife">
        <title>Chloroplast acquisition without the gene transfer in kleptoplastic sea slugs, Plakobranchus ocellatus.</title>
        <authorList>
            <person name="Maeda T."/>
            <person name="Takahashi S."/>
            <person name="Yoshida T."/>
            <person name="Shimamura S."/>
            <person name="Takaki Y."/>
            <person name="Nagai Y."/>
            <person name="Toyoda A."/>
            <person name="Suzuki Y."/>
            <person name="Arimoto A."/>
            <person name="Ishii H."/>
            <person name="Satoh N."/>
            <person name="Nishiyama T."/>
            <person name="Hasebe M."/>
            <person name="Maruyama T."/>
            <person name="Minagawa J."/>
            <person name="Obokata J."/>
            <person name="Shigenobu S."/>
        </authorList>
    </citation>
    <scope>NUCLEOTIDE SEQUENCE [LARGE SCALE GENOMIC DNA]</scope>
</reference>
<evidence type="ECO:0000256" key="5">
    <source>
        <dbReference type="PROSITE-ProRule" id="PRU00108"/>
    </source>
</evidence>
<evidence type="ECO:0000256" key="6">
    <source>
        <dbReference type="RuleBase" id="RU000682"/>
    </source>
</evidence>
<feature type="compositionally biased region" description="Low complexity" evidence="7">
    <location>
        <begin position="148"/>
        <end position="166"/>
    </location>
</feature>
<dbReference type="EMBL" id="BLXT01002217">
    <property type="protein sequence ID" value="GFN92145.1"/>
    <property type="molecule type" value="Genomic_DNA"/>
</dbReference>
<accession>A0AAV3Z8C7</accession>
<keyword evidence="3 5" id="KW-0371">Homeobox</keyword>
<evidence type="ECO:0000256" key="7">
    <source>
        <dbReference type="SAM" id="MobiDB-lite"/>
    </source>
</evidence>
<name>A0AAV3Z8C7_9GAST</name>
<dbReference type="AlphaFoldDB" id="A0AAV3Z8C7"/>
<dbReference type="InterPro" id="IPR017970">
    <property type="entry name" value="Homeobox_CS"/>
</dbReference>
<dbReference type="PROSITE" id="PS00027">
    <property type="entry name" value="HOMEOBOX_1"/>
    <property type="match status" value="1"/>
</dbReference>
<dbReference type="SUPFAM" id="SSF46689">
    <property type="entry name" value="Homeodomain-like"/>
    <property type="match status" value="1"/>
</dbReference>
<keyword evidence="4 5" id="KW-0539">Nucleus</keyword>
<dbReference type="InterPro" id="IPR050394">
    <property type="entry name" value="Homeobox_NK-like"/>
</dbReference>
<feature type="domain" description="Homeobox" evidence="8">
    <location>
        <begin position="190"/>
        <end position="250"/>
    </location>
</feature>
<dbReference type="InterPro" id="IPR020479">
    <property type="entry name" value="HD_metazoa"/>
</dbReference>
<gene>
    <name evidence="9" type="ORF">PoB_001865100</name>
</gene>
<evidence type="ECO:0000256" key="2">
    <source>
        <dbReference type="ARBA" id="ARBA00023125"/>
    </source>
</evidence>